<feature type="transmembrane region" description="Helical" evidence="9">
    <location>
        <begin position="137"/>
        <end position="159"/>
    </location>
</feature>
<feature type="transmembrane region" description="Helical" evidence="9">
    <location>
        <begin position="376"/>
        <end position="407"/>
    </location>
</feature>
<keyword evidence="3" id="KW-0813">Transport</keyword>
<evidence type="ECO:0000256" key="7">
    <source>
        <dbReference type="ARBA" id="ARBA00023136"/>
    </source>
</evidence>
<feature type="transmembrane region" description="Helical" evidence="9">
    <location>
        <begin position="306"/>
        <end position="327"/>
    </location>
</feature>
<keyword evidence="6 9" id="KW-1133">Transmembrane helix</keyword>
<reference evidence="10 11" key="1">
    <citation type="submission" date="2023-11" db="EMBL/GenBank/DDBJ databases">
        <title>Genome sequence of Microbacterium rhizosphaerae KACC 19337.</title>
        <authorList>
            <person name="Choi H."/>
            <person name="Kim S."/>
            <person name="Kim Y."/>
            <person name="Kwon S.-W."/>
            <person name="Heo J."/>
        </authorList>
    </citation>
    <scope>NUCLEOTIDE SEQUENCE [LARGE SCALE GENOMIC DNA]</scope>
    <source>
        <strain evidence="10 11">KACC 19337</strain>
    </source>
</reference>
<evidence type="ECO:0000256" key="3">
    <source>
        <dbReference type="ARBA" id="ARBA00022448"/>
    </source>
</evidence>
<comment type="subcellular location">
    <subcellularLocation>
        <location evidence="1">Cell membrane</location>
        <topology evidence="1">Multi-pass membrane protein</topology>
    </subcellularLocation>
</comment>
<dbReference type="RefSeq" id="WP_320942619.1">
    <property type="nucleotide sequence ID" value="NZ_BAABEU010000003.1"/>
</dbReference>
<feature type="transmembrane region" description="Helical" evidence="9">
    <location>
        <begin position="104"/>
        <end position="125"/>
    </location>
</feature>
<sequence length="419" mass="43617">MTDATPVAGAEKTEPADIAAVSPAAVDGPAEAVPVGASAEAATADAPVETPVPTSRRAAGPRGSEGSKPIWASLSNPFAVGLSLTLGGLVAVGLGTAFVSLSTIIIYVIFALFAALGLDPVVRFFERHNVKRAWGIVIVYTIFALVMAGILLLVVPALVGQITKFFTNLPQTIADFEKTPFYAWLTSTFGSQVSAIVDQVQKYFTSPANLAKIGGGVLNFAVTVGTTISGLIIVLVLSLYFLASLPSIKVAFIQFAPARNRAVVGELTNHITDSIGGYLMGMVVLAGCNSVVAFILHLLLGLPYPGIMALLAFAITLIPLVGSVLYWMTATVIALFTGGWVPALIFAVVYLVYIQLEAYVLTPRVMNKAVSVPGSLVVIGALVGGTLFGLLGALVAIPITASILLIIKQVVIPRQDAKV</sequence>
<evidence type="ECO:0000313" key="10">
    <source>
        <dbReference type="EMBL" id="WPR89905.1"/>
    </source>
</evidence>
<dbReference type="PANTHER" id="PTHR21716">
    <property type="entry name" value="TRANSMEMBRANE PROTEIN"/>
    <property type="match status" value="1"/>
</dbReference>
<dbReference type="Pfam" id="PF01594">
    <property type="entry name" value="AI-2E_transport"/>
    <property type="match status" value="1"/>
</dbReference>
<name>A0ABZ0SM55_9MICO</name>
<feature type="region of interest" description="Disordered" evidence="8">
    <location>
        <begin position="1"/>
        <end position="21"/>
    </location>
</feature>
<proteinExistence type="inferred from homology"/>
<dbReference type="EMBL" id="CP139368">
    <property type="protein sequence ID" value="WPR89905.1"/>
    <property type="molecule type" value="Genomic_DNA"/>
</dbReference>
<evidence type="ECO:0000256" key="5">
    <source>
        <dbReference type="ARBA" id="ARBA00022692"/>
    </source>
</evidence>
<keyword evidence="11" id="KW-1185">Reference proteome</keyword>
<keyword evidence="7 9" id="KW-0472">Membrane</keyword>
<dbReference type="InterPro" id="IPR002549">
    <property type="entry name" value="AI-2E-like"/>
</dbReference>
<keyword evidence="4" id="KW-1003">Cell membrane</keyword>
<dbReference type="PANTHER" id="PTHR21716:SF53">
    <property type="entry name" value="PERMEASE PERM-RELATED"/>
    <property type="match status" value="1"/>
</dbReference>
<evidence type="ECO:0000256" key="1">
    <source>
        <dbReference type="ARBA" id="ARBA00004651"/>
    </source>
</evidence>
<feature type="transmembrane region" description="Helical" evidence="9">
    <location>
        <begin position="334"/>
        <end position="356"/>
    </location>
</feature>
<feature type="transmembrane region" description="Helical" evidence="9">
    <location>
        <begin position="217"/>
        <end position="242"/>
    </location>
</feature>
<protein>
    <submittedName>
        <fullName evidence="10">AI-2E family transporter</fullName>
    </submittedName>
</protein>
<accession>A0ABZ0SM55</accession>
<evidence type="ECO:0000256" key="9">
    <source>
        <dbReference type="SAM" id="Phobius"/>
    </source>
</evidence>
<feature type="transmembrane region" description="Helical" evidence="9">
    <location>
        <begin position="278"/>
        <end position="300"/>
    </location>
</feature>
<evidence type="ECO:0000256" key="6">
    <source>
        <dbReference type="ARBA" id="ARBA00022989"/>
    </source>
</evidence>
<organism evidence="10 11">
    <name type="scientific">Microbacterium rhizosphaerae</name>
    <dbReference type="NCBI Taxonomy" id="1678237"/>
    <lineage>
        <taxon>Bacteria</taxon>
        <taxon>Bacillati</taxon>
        <taxon>Actinomycetota</taxon>
        <taxon>Actinomycetes</taxon>
        <taxon>Micrococcales</taxon>
        <taxon>Microbacteriaceae</taxon>
        <taxon>Microbacterium</taxon>
    </lineage>
</organism>
<evidence type="ECO:0000256" key="8">
    <source>
        <dbReference type="SAM" id="MobiDB-lite"/>
    </source>
</evidence>
<evidence type="ECO:0000313" key="11">
    <source>
        <dbReference type="Proteomes" id="UP001323798"/>
    </source>
</evidence>
<keyword evidence="5 9" id="KW-0812">Transmembrane</keyword>
<evidence type="ECO:0000256" key="4">
    <source>
        <dbReference type="ARBA" id="ARBA00022475"/>
    </source>
</evidence>
<feature type="region of interest" description="Disordered" evidence="8">
    <location>
        <begin position="40"/>
        <end position="67"/>
    </location>
</feature>
<dbReference type="Proteomes" id="UP001323798">
    <property type="component" value="Chromosome"/>
</dbReference>
<evidence type="ECO:0000256" key="2">
    <source>
        <dbReference type="ARBA" id="ARBA00009773"/>
    </source>
</evidence>
<feature type="transmembrane region" description="Helical" evidence="9">
    <location>
        <begin position="78"/>
        <end position="98"/>
    </location>
</feature>
<gene>
    <name evidence="10" type="ORF">SM116_01065</name>
</gene>
<comment type="similarity">
    <text evidence="2">Belongs to the autoinducer-2 exporter (AI-2E) (TC 2.A.86) family.</text>
</comment>